<dbReference type="eggNOG" id="COG2911">
    <property type="taxonomic scope" value="Bacteria"/>
</dbReference>
<dbReference type="Proteomes" id="UP000002588">
    <property type="component" value="Chromosome"/>
</dbReference>
<accession>A1K6N4</accession>
<sequence length="770" mass="82811">MANNDVNVRITGDASGLQRATMQGVEAIKKLGNDLGQLQGLAAKALNFSGLGGVASLAGLTAMATKLANVSTELSSLSQLSNTTVEDFQRQAYAARTVGVEQDKLADIYKDMGDRVGDFLETGGGPMADFFENIAPRVGVTAEAFRNLSGPQALQLFYDSLQKAGLGANQITFYMEAIASDSARLVPLLQNNGEGFKRWGDEAERLGAIMGKDVVEAGKEFDQTLTRLKTLGDALTISVGSKLIPELNRLAEQFLNAQRAGMGFGESLLRLGFESTPGEDAEEAIARVSKRLEDLQKRRDELSKFVGGNDAASAFIPDIDAEIESQRRALEYWQLERQRILQEGNAAALKSDQEAAQKRSELEAKLTTERARLMDLLAVKNGVADKAILASDKERHDTEMARAKELAKEYQKAYDAATEGAKRASAEAMKLRQQGKNAFDSRMSQAQSKEDSSLSPSEREDEFTRRARNLIDEANRSLTFAQNAAIDGRADAVKDNAEAALKAAQEAAEYANQLGDSDFSAGLLRQIAALEKAANEAQAKMKENEASQLNSEALAQAAQLQAEMSKLDNYKIDLDISAAVETIRTLKLELEAAVPKQIAVEVVPIVRNDGSIDLNALRSALVQGPPAPDGFAGGGYTGPGGKYQPAGIVHAGEHVQPMEVVREPGALGFLEQIRLRGFRVTMDELRAHLMSGARGYASGGLVAARHQALSSSMRVPSVQSAAAAVSAGQHVTLTLNLGDGIPVTGRVERNFADQLQTEFRRAALKRGGRR</sequence>
<dbReference type="eggNOG" id="COG1196">
    <property type="taxonomic scope" value="Bacteria"/>
</dbReference>
<feature type="region of interest" description="Disordered" evidence="2">
    <location>
        <begin position="425"/>
        <end position="463"/>
    </location>
</feature>
<dbReference type="KEGG" id="azo:azo1872"/>
<name>A1K6N4_AZOSB</name>
<dbReference type="RefSeq" id="WP_011765605.1">
    <property type="nucleotide sequence ID" value="NC_008702.1"/>
</dbReference>
<keyword evidence="1" id="KW-0175">Coiled coil</keyword>
<feature type="coiled-coil region" evidence="1">
    <location>
        <begin position="494"/>
        <end position="570"/>
    </location>
</feature>
<organism evidence="3 4">
    <name type="scientific">Azoarcus sp. (strain BH72)</name>
    <dbReference type="NCBI Taxonomy" id="418699"/>
    <lineage>
        <taxon>Bacteria</taxon>
        <taxon>Pseudomonadati</taxon>
        <taxon>Pseudomonadota</taxon>
        <taxon>Betaproteobacteria</taxon>
        <taxon>Rhodocyclales</taxon>
        <taxon>Zoogloeaceae</taxon>
        <taxon>Azoarcus</taxon>
    </lineage>
</organism>
<dbReference type="AlphaFoldDB" id="A1K6N4"/>
<gene>
    <name evidence="3" type="ordered locus">azo1872</name>
</gene>
<evidence type="ECO:0000256" key="1">
    <source>
        <dbReference type="SAM" id="Coils"/>
    </source>
</evidence>
<feature type="coiled-coil region" evidence="1">
    <location>
        <begin position="278"/>
        <end position="305"/>
    </location>
</feature>
<proteinExistence type="predicted"/>
<evidence type="ECO:0000313" key="4">
    <source>
        <dbReference type="Proteomes" id="UP000002588"/>
    </source>
</evidence>
<evidence type="ECO:0000313" key="3">
    <source>
        <dbReference type="EMBL" id="CAL94489.1"/>
    </source>
</evidence>
<reference evidence="3 4" key="1">
    <citation type="journal article" date="2006" name="Nat. Biotechnol.">
        <title>Complete genome of the mutualistic, N2-fixing grass endophyte Azoarcus sp. strain BH72.</title>
        <authorList>
            <person name="Krause A."/>
            <person name="Ramakumar A."/>
            <person name="Bartels D."/>
            <person name="Battistoni F."/>
            <person name="Bekel T."/>
            <person name="Boch J."/>
            <person name="Boehm M."/>
            <person name="Friedrich F."/>
            <person name="Hurek T."/>
            <person name="Krause L."/>
            <person name="Linke B."/>
            <person name="McHardy A.C."/>
            <person name="Sarkar A."/>
            <person name="Schneiker S."/>
            <person name="Syed A.A."/>
            <person name="Thauer R."/>
            <person name="Vorhoelter F.-J."/>
            <person name="Weidner S."/>
            <person name="Puehler A."/>
            <person name="Reinhold-Hurek B."/>
            <person name="Kaiser O."/>
            <person name="Goesmann A."/>
        </authorList>
    </citation>
    <scope>NUCLEOTIDE SEQUENCE [LARGE SCALE GENOMIC DNA]</scope>
    <source>
        <strain evidence="3 4">BH72</strain>
    </source>
</reference>
<evidence type="ECO:0000256" key="2">
    <source>
        <dbReference type="SAM" id="MobiDB-lite"/>
    </source>
</evidence>
<keyword evidence="4" id="KW-1185">Reference proteome</keyword>
<dbReference type="EMBL" id="AM406670">
    <property type="protein sequence ID" value="CAL94489.1"/>
    <property type="molecule type" value="Genomic_DNA"/>
</dbReference>
<protein>
    <submittedName>
        <fullName evidence="3">Hypothetical phage tail tape measure protein</fullName>
    </submittedName>
</protein>
<dbReference type="HOGENOM" id="CLU_375009_0_0_4"/>
<dbReference type="STRING" id="62928.azo1872"/>